<name>A0ACD3QU40_LARCR</name>
<dbReference type="EMBL" id="CM011688">
    <property type="protein sequence ID" value="TMS10231.1"/>
    <property type="molecule type" value="Genomic_DNA"/>
</dbReference>
<dbReference type="Proteomes" id="UP000793456">
    <property type="component" value="Chromosome XV"/>
</dbReference>
<protein>
    <submittedName>
        <fullName evidence="1">Uncharacterized protein</fullName>
    </submittedName>
</protein>
<keyword evidence="2" id="KW-1185">Reference proteome</keyword>
<evidence type="ECO:0000313" key="2">
    <source>
        <dbReference type="Proteomes" id="UP000793456"/>
    </source>
</evidence>
<sequence>VSLCCDASCCVNTGGGANKIFFGRGTRLTVEPKDVSEPSYYVLEDGDPQVCLASDFSKHDANKNNNLFKGTEPVLMDNLYSQVAFLSGETSQCGEDAGSGQCEDKLEQDPMVNLMSMTVLGLRLLFLKTLVFNALMTFRLWVSQCEYKTIATNPSHGSPVSAVL</sequence>
<comment type="caution">
    <text evidence="1">The sequence shown here is derived from an EMBL/GenBank/DDBJ whole genome shotgun (WGS) entry which is preliminary data.</text>
</comment>
<proteinExistence type="predicted"/>
<organism evidence="1 2">
    <name type="scientific">Larimichthys crocea</name>
    <name type="common">Large yellow croaker</name>
    <name type="synonym">Pseudosciaena crocea</name>
    <dbReference type="NCBI Taxonomy" id="215358"/>
    <lineage>
        <taxon>Eukaryota</taxon>
        <taxon>Metazoa</taxon>
        <taxon>Chordata</taxon>
        <taxon>Craniata</taxon>
        <taxon>Vertebrata</taxon>
        <taxon>Euteleostomi</taxon>
        <taxon>Actinopterygii</taxon>
        <taxon>Neopterygii</taxon>
        <taxon>Teleostei</taxon>
        <taxon>Neoteleostei</taxon>
        <taxon>Acanthomorphata</taxon>
        <taxon>Eupercaria</taxon>
        <taxon>Sciaenidae</taxon>
        <taxon>Larimichthys</taxon>
    </lineage>
</organism>
<feature type="non-terminal residue" evidence="1">
    <location>
        <position position="1"/>
    </location>
</feature>
<reference evidence="1" key="1">
    <citation type="submission" date="2018-11" db="EMBL/GenBank/DDBJ databases">
        <title>The sequence and de novo assembly of Larimichthys crocea genome using PacBio and Hi-C technologies.</title>
        <authorList>
            <person name="Xu P."/>
            <person name="Chen B."/>
            <person name="Zhou Z."/>
            <person name="Ke Q."/>
            <person name="Wu Y."/>
            <person name="Bai H."/>
            <person name="Pu F."/>
        </authorList>
    </citation>
    <scope>NUCLEOTIDE SEQUENCE</scope>
    <source>
        <tissue evidence="1">Muscle</tissue>
    </source>
</reference>
<accession>A0ACD3QU40</accession>
<evidence type="ECO:0000313" key="1">
    <source>
        <dbReference type="EMBL" id="TMS10231.1"/>
    </source>
</evidence>
<gene>
    <name evidence="1" type="ORF">E3U43_002890</name>
</gene>